<gene>
    <name evidence="1" type="ORF">J2X78_003928</name>
</gene>
<sequence>MKKQNLTRCTLMYAMTFLVFSLLSLSCTKSKAPVADDPESVQRKQSNSAALVATAQDLPGGKARFSAVMGNMDLAGATVVRICNWTFNAGAGTVAATYWDWNTADEKGKTLFNAHTCTFEGISRTANPYTPTGWMLPAAQYFGRTGAYTYNATTGILSIAWDAPWTGVTESWNVSNPDAFSAKVSLRSSNYGLTHGRGYGSNASWSTFKTVAQVPRILYRGFRIAVWSKNGTTIYIDTIGTGAWKADKLNLSPFTASANGNTLHALLPSSDDVCDDGCSTSRNGIIYHLASNNNGRSMVYNHFCACLPTNEEFPTYNRNLHPYAFQQIIDDNGNMRGFVGIEQQDEPGSVGYQYQLKEYFQ</sequence>
<dbReference type="EMBL" id="JAVDTF010000004">
    <property type="protein sequence ID" value="MDR6785343.1"/>
    <property type="molecule type" value="Genomic_DNA"/>
</dbReference>
<proteinExistence type="predicted"/>
<reference evidence="1" key="1">
    <citation type="submission" date="2023-07" db="EMBL/GenBank/DDBJ databases">
        <title>Sorghum-associated microbial communities from plants grown in Nebraska, USA.</title>
        <authorList>
            <person name="Schachtman D."/>
        </authorList>
    </citation>
    <scope>NUCLEOTIDE SEQUENCE</scope>
    <source>
        <strain evidence="1">2697</strain>
    </source>
</reference>
<accession>A0ACC6L216</accession>
<name>A0ACC6L216_9SPHI</name>
<organism evidence="1 2">
    <name type="scientific">Pedobacter africanus</name>
    <dbReference type="NCBI Taxonomy" id="151894"/>
    <lineage>
        <taxon>Bacteria</taxon>
        <taxon>Pseudomonadati</taxon>
        <taxon>Bacteroidota</taxon>
        <taxon>Sphingobacteriia</taxon>
        <taxon>Sphingobacteriales</taxon>
        <taxon>Sphingobacteriaceae</taxon>
        <taxon>Pedobacter</taxon>
    </lineage>
</organism>
<dbReference type="Proteomes" id="UP001246858">
    <property type="component" value="Unassembled WGS sequence"/>
</dbReference>
<comment type="caution">
    <text evidence="1">The sequence shown here is derived from an EMBL/GenBank/DDBJ whole genome shotgun (WGS) entry which is preliminary data.</text>
</comment>
<keyword evidence="2" id="KW-1185">Reference proteome</keyword>
<protein>
    <submittedName>
        <fullName evidence="1">Uncharacterized protein</fullName>
    </submittedName>
</protein>
<evidence type="ECO:0000313" key="2">
    <source>
        <dbReference type="Proteomes" id="UP001246858"/>
    </source>
</evidence>
<evidence type="ECO:0000313" key="1">
    <source>
        <dbReference type="EMBL" id="MDR6785343.1"/>
    </source>
</evidence>